<dbReference type="GO" id="GO:0000779">
    <property type="term" value="C:condensed chromosome, centromeric region"/>
    <property type="evidence" value="ECO:0007669"/>
    <property type="project" value="TreeGrafter"/>
</dbReference>
<dbReference type="GO" id="GO:0007076">
    <property type="term" value="P:mitotic chromosome condensation"/>
    <property type="evidence" value="ECO:0007669"/>
    <property type="project" value="InterPro"/>
</dbReference>
<comment type="caution">
    <text evidence="8">The sequence shown here is derived from an EMBL/GenBank/DDBJ whole genome shotgun (WGS) entry which is preliminary data.</text>
</comment>
<feature type="compositionally biased region" description="Basic and acidic residues" evidence="6">
    <location>
        <begin position="284"/>
        <end position="301"/>
    </location>
</feature>
<keyword evidence="2" id="KW-0132">Cell division</keyword>
<comment type="subcellular location">
    <subcellularLocation>
        <location evidence="1">Nucleus</location>
    </subcellularLocation>
</comment>
<keyword evidence="9" id="KW-1185">Reference proteome</keyword>
<dbReference type="InterPro" id="IPR026971">
    <property type="entry name" value="CND1/NCAPD3"/>
</dbReference>
<organism evidence="8 9">
    <name type="scientific">Hirundo rustica rustica</name>
    <dbReference type="NCBI Taxonomy" id="333673"/>
    <lineage>
        <taxon>Eukaryota</taxon>
        <taxon>Metazoa</taxon>
        <taxon>Chordata</taxon>
        <taxon>Craniata</taxon>
        <taxon>Vertebrata</taxon>
        <taxon>Euteleostomi</taxon>
        <taxon>Archelosauria</taxon>
        <taxon>Archosauria</taxon>
        <taxon>Dinosauria</taxon>
        <taxon>Saurischia</taxon>
        <taxon>Theropoda</taxon>
        <taxon>Coelurosauria</taxon>
        <taxon>Aves</taxon>
        <taxon>Neognathae</taxon>
        <taxon>Neoaves</taxon>
        <taxon>Telluraves</taxon>
        <taxon>Australaves</taxon>
        <taxon>Passeriformes</taxon>
        <taxon>Sylvioidea</taxon>
        <taxon>Hirundinidae</taxon>
        <taxon>Hirundo</taxon>
    </lineage>
</organism>
<dbReference type="InterPro" id="IPR032682">
    <property type="entry name" value="Cnd1_C"/>
</dbReference>
<dbReference type="GO" id="GO:0051301">
    <property type="term" value="P:cell division"/>
    <property type="evidence" value="ECO:0007669"/>
    <property type="project" value="UniProtKB-KW"/>
</dbReference>
<dbReference type="Proteomes" id="UP000269221">
    <property type="component" value="Unassembled WGS sequence"/>
</dbReference>
<dbReference type="Pfam" id="PF12717">
    <property type="entry name" value="Cnd1"/>
    <property type="match status" value="1"/>
</dbReference>
<keyword evidence="3" id="KW-0498">Mitosis</keyword>
<evidence type="ECO:0000256" key="2">
    <source>
        <dbReference type="ARBA" id="ARBA00022618"/>
    </source>
</evidence>
<evidence type="ECO:0000313" key="8">
    <source>
        <dbReference type="EMBL" id="RMB95168.1"/>
    </source>
</evidence>
<keyword evidence="5" id="KW-0131">Cell cycle</keyword>
<gene>
    <name evidence="8" type="ORF">DUI87_28155</name>
</gene>
<evidence type="ECO:0000256" key="5">
    <source>
        <dbReference type="ARBA" id="ARBA00023306"/>
    </source>
</evidence>
<evidence type="ECO:0000256" key="1">
    <source>
        <dbReference type="ARBA" id="ARBA00004123"/>
    </source>
</evidence>
<evidence type="ECO:0000259" key="7">
    <source>
        <dbReference type="Pfam" id="PF12717"/>
    </source>
</evidence>
<dbReference type="GO" id="GO:0005634">
    <property type="term" value="C:nucleus"/>
    <property type="evidence" value="ECO:0007669"/>
    <property type="project" value="UniProtKB-SubCell"/>
</dbReference>
<keyword evidence="4" id="KW-0539">Nucleus</keyword>
<evidence type="ECO:0000256" key="3">
    <source>
        <dbReference type="ARBA" id="ARBA00022776"/>
    </source>
</evidence>
<dbReference type="EMBL" id="QRBI01000187">
    <property type="protein sequence ID" value="RMB95168.1"/>
    <property type="molecule type" value="Genomic_DNA"/>
</dbReference>
<protein>
    <recommendedName>
        <fullName evidence="7">Condensin complex subunit 1 C-terminal domain-containing protein</fullName>
    </recommendedName>
</protein>
<evidence type="ECO:0000256" key="6">
    <source>
        <dbReference type="SAM" id="MobiDB-lite"/>
    </source>
</evidence>
<dbReference type="GO" id="GO:0010032">
    <property type="term" value="P:meiotic chromosome condensation"/>
    <property type="evidence" value="ECO:0007669"/>
    <property type="project" value="TreeGrafter"/>
</dbReference>
<reference evidence="8 9" key="1">
    <citation type="submission" date="2018-07" db="EMBL/GenBank/DDBJ databases">
        <title>A high quality draft genome assembly of the barn swallow (H. rustica rustica).</title>
        <authorList>
            <person name="Formenti G."/>
            <person name="Chiara M."/>
            <person name="Poveda L."/>
            <person name="Francoijs K.-J."/>
            <person name="Bonisoli-Alquati A."/>
            <person name="Canova L."/>
            <person name="Gianfranceschi L."/>
            <person name="Horner D.S."/>
            <person name="Saino N."/>
        </authorList>
    </citation>
    <scope>NUCLEOTIDE SEQUENCE [LARGE SCALE GENOMIC DNA]</scope>
    <source>
        <strain evidence="8">Chelidonia</strain>
        <tissue evidence="8">Blood</tissue>
    </source>
</reference>
<dbReference type="PANTHER" id="PTHR14222">
    <property type="entry name" value="CONDENSIN"/>
    <property type="match status" value="1"/>
</dbReference>
<dbReference type="GO" id="GO:0042393">
    <property type="term" value="F:histone binding"/>
    <property type="evidence" value="ECO:0007669"/>
    <property type="project" value="TreeGrafter"/>
</dbReference>
<evidence type="ECO:0000256" key="4">
    <source>
        <dbReference type="ARBA" id="ARBA00023242"/>
    </source>
</evidence>
<dbReference type="STRING" id="333673.A0A3M0J2Q3"/>
<feature type="region of interest" description="Disordered" evidence="6">
    <location>
        <begin position="257"/>
        <end position="301"/>
    </location>
</feature>
<sequence length="331" mass="35770">MHDSVIGGAKAGVRWTSAFVTTSLEATGGACKLWQPSRPWILSRSQLSCSPTSWQKEQMRAAIVHACCQQAVEKLQEAAEQQAVSLISSQFPESCSRLPFTMLEKSPLPDVRSGLIVAAGDLAIRLWDLPVPWTSPLCARLQDPCPSVRQTAGPVLTHVPLQDTVTGKGQGHAVYHLIPGIIRHLWDPNSGLEEESFHAMMRYFEVQPISSCPGTSALLSSEREMNTELRGGSLSEIPHCRSFGRVEPVWAPFGEGLDDASGTKEPPRLLGTSHKAAGGGSLTARRDSSGKQEEEQVESRGDAGLKLVWILSALGAGGESEQRMQEEPSVL</sequence>
<feature type="domain" description="Condensin complex subunit 1 C-terminal" evidence="7">
    <location>
        <begin position="111"/>
        <end position="177"/>
    </location>
</feature>
<proteinExistence type="predicted"/>
<dbReference type="GO" id="GO:0000796">
    <property type="term" value="C:condensin complex"/>
    <property type="evidence" value="ECO:0007669"/>
    <property type="project" value="TreeGrafter"/>
</dbReference>
<evidence type="ECO:0000313" key="9">
    <source>
        <dbReference type="Proteomes" id="UP000269221"/>
    </source>
</evidence>
<dbReference type="AlphaFoldDB" id="A0A3M0J2Q3"/>
<dbReference type="PANTHER" id="PTHR14222:SF2">
    <property type="entry name" value="CONDENSIN COMPLEX SUBUNIT 1"/>
    <property type="match status" value="1"/>
</dbReference>
<dbReference type="OrthoDB" id="436262at2759"/>
<name>A0A3M0J2Q3_HIRRU</name>
<accession>A0A3M0J2Q3</accession>